<feature type="domain" description="M23ase beta-sheet core" evidence="1">
    <location>
        <begin position="266"/>
        <end position="324"/>
    </location>
</feature>
<dbReference type="AlphaFoldDB" id="A0A926D6E6"/>
<dbReference type="Proteomes" id="UP000623172">
    <property type="component" value="Unassembled WGS sequence"/>
</dbReference>
<organism evidence="2 3">
    <name type="scientific">Gehongia tenuis</name>
    <dbReference type="NCBI Taxonomy" id="2763655"/>
    <lineage>
        <taxon>Bacteria</taxon>
        <taxon>Bacillati</taxon>
        <taxon>Bacillota</taxon>
        <taxon>Clostridia</taxon>
        <taxon>Christensenellales</taxon>
        <taxon>Christensenellaceae</taxon>
        <taxon>Gehongia</taxon>
    </lineage>
</organism>
<reference evidence="2" key="1">
    <citation type="submission" date="2020-08" db="EMBL/GenBank/DDBJ databases">
        <title>Genome public.</title>
        <authorList>
            <person name="Liu C."/>
            <person name="Sun Q."/>
        </authorList>
    </citation>
    <scope>NUCLEOTIDE SEQUENCE</scope>
    <source>
        <strain evidence="2">NSJ-53</strain>
    </source>
</reference>
<evidence type="ECO:0000259" key="1">
    <source>
        <dbReference type="Pfam" id="PF01551"/>
    </source>
</evidence>
<proteinExistence type="predicted"/>
<dbReference type="CDD" id="cd12797">
    <property type="entry name" value="M23_peptidase"/>
    <property type="match status" value="1"/>
</dbReference>
<gene>
    <name evidence="2" type="ORF">H8696_10110</name>
</gene>
<dbReference type="EMBL" id="JACRSR010000005">
    <property type="protein sequence ID" value="MBC8532197.1"/>
    <property type="molecule type" value="Genomic_DNA"/>
</dbReference>
<protein>
    <submittedName>
        <fullName evidence="2">M23 family metallopeptidase</fullName>
    </submittedName>
</protein>
<dbReference type="InterPro" id="IPR050570">
    <property type="entry name" value="Cell_wall_metabolism_enzyme"/>
</dbReference>
<name>A0A926D6E6_9FIRM</name>
<dbReference type="InterPro" id="IPR011055">
    <property type="entry name" value="Dup_hybrid_motif"/>
</dbReference>
<comment type="caution">
    <text evidence="2">The sequence shown here is derived from an EMBL/GenBank/DDBJ whole genome shotgun (WGS) entry which is preliminary data.</text>
</comment>
<dbReference type="GO" id="GO:0004222">
    <property type="term" value="F:metalloendopeptidase activity"/>
    <property type="evidence" value="ECO:0007669"/>
    <property type="project" value="TreeGrafter"/>
</dbReference>
<dbReference type="PANTHER" id="PTHR21666">
    <property type="entry name" value="PEPTIDASE-RELATED"/>
    <property type="match status" value="1"/>
</dbReference>
<dbReference type="InterPro" id="IPR016047">
    <property type="entry name" value="M23ase_b-sheet_dom"/>
</dbReference>
<dbReference type="PANTHER" id="PTHR21666:SF270">
    <property type="entry name" value="MUREIN HYDROLASE ACTIVATOR ENVC"/>
    <property type="match status" value="1"/>
</dbReference>
<dbReference type="RefSeq" id="WP_249317312.1">
    <property type="nucleotide sequence ID" value="NZ_JACRSR010000005.1"/>
</dbReference>
<sequence length="364" mass="41336">MKIQALPQSIINPALKVRDDIKSDFVLKALILANDGTGPLTITKLTYGLVALNQLVKEIVYPGDALTERLEDGYQQIVSNDPWILKSMLGSSIRWRPEVMSKTRVLQPGQEAVLLNEYFIAVAAQPIDAVEIRVQYQQNGIEASERLVLPVTDYHTRNAYTFPLKGVWQVSGNYDFYFGHRTHYALEFSIDMEKLNNDGMLKWKDAMANEDFVSYGQQVFAIGDGEVVDCFNDAHWRILFHDDFADKEKRRMLKQMEEQVGRMPLQYGNYVVLKHAHGEYSVYAHMIEGSVAVQKGNHVRQGDVLGRVGNVGFSTGPHLHFHLMDGPDVYSARGLPCHFTNLMDCRRNPLSLIQQEYTLVMAKP</sequence>
<evidence type="ECO:0000313" key="2">
    <source>
        <dbReference type="EMBL" id="MBC8532197.1"/>
    </source>
</evidence>
<evidence type="ECO:0000313" key="3">
    <source>
        <dbReference type="Proteomes" id="UP000623172"/>
    </source>
</evidence>
<accession>A0A926D6E6</accession>
<dbReference type="Gene3D" id="2.70.70.10">
    <property type="entry name" value="Glucose Permease (Domain IIA)"/>
    <property type="match status" value="1"/>
</dbReference>
<dbReference type="SUPFAM" id="SSF51261">
    <property type="entry name" value="Duplicated hybrid motif"/>
    <property type="match status" value="1"/>
</dbReference>
<keyword evidence="3" id="KW-1185">Reference proteome</keyword>
<dbReference type="Pfam" id="PF01551">
    <property type="entry name" value="Peptidase_M23"/>
    <property type="match status" value="1"/>
</dbReference>